<feature type="transmembrane region" description="Helical" evidence="9">
    <location>
        <begin position="196"/>
        <end position="216"/>
    </location>
</feature>
<feature type="transmembrane region" description="Helical" evidence="9">
    <location>
        <begin position="76"/>
        <end position="99"/>
    </location>
</feature>
<dbReference type="InterPro" id="IPR013099">
    <property type="entry name" value="K_chnl_dom"/>
</dbReference>
<evidence type="ECO:0000259" key="10">
    <source>
        <dbReference type="Pfam" id="PF07885"/>
    </source>
</evidence>
<dbReference type="InterPro" id="IPR027359">
    <property type="entry name" value="Volt_channel_dom_sf"/>
</dbReference>
<evidence type="ECO:0000256" key="1">
    <source>
        <dbReference type="ARBA" id="ARBA00004141"/>
    </source>
</evidence>
<evidence type="ECO:0000256" key="6">
    <source>
        <dbReference type="ARBA" id="ARBA00023136"/>
    </source>
</evidence>
<proteinExistence type="predicted"/>
<evidence type="ECO:0000256" key="2">
    <source>
        <dbReference type="ARBA" id="ARBA00022448"/>
    </source>
</evidence>
<feature type="transmembrane region" description="Helical" evidence="9">
    <location>
        <begin position="111"/>
        <end position="130"/>
    </location>
</feature>
<feature type="transmembrane region" description="Helical" evidence="9">
    <location>
        <begin position="169"/>
        <end position="190"/>
    </location>
</feature>
<gene>
    <name evidence="11" type="ORF">AAK873_00795</name>
</gene>
<evidence type="ECO:0000256" key="7">
    <source>
        <dbReference type="ARBA" id="ARBA00023303"/>
    </source>
</evidence>
<sequence length="250" mass="28373">MGIATKDHIKNDVLRVLHILVLLGAVGLIVLISYDCFRNISFLANENYMTIQFWICVLFILDVIVEFFLASDRWRYFYTHLFALFVCIPYLNIIHYFGISLSPEMQYLIRFIPMIRAAYVFTLVLSALSTDRVSSLFSAYIGLLIATVYFASMMFFIEEHYINTGVPTYWSALWWSFMNITTVGCNINAITATGKVLSVILSAEGLILFPVFTVYITNALTRKTTQQSELARNDVKKSSKSAAEAAPVAK</sequence>
<evidence type="ECO:0000256" key="9">
    <source>
        <dbReference type="SAM" id="Phobius"/>
    </source>
</evidence>
<keyword evidence="12" id="KW-1185">Reference proteome</keyword>
<keyword evidence="5" id="KW-0406">Ion transport</keyword>
<keyword evidence="6 9" id="KW-0472">Membrane</keyword>
<feature type="transmembrane region" description="Helical" evidence="9">
    <location>
        <begin position="49"/>
        <end position="70"/>
    </location>
</feature>
<comment type="caution">
    <text evidence="11">The sequence shown here is derived from an EMBL/GenBank/DDBJ whole genome shotgun (WGS) entry which is preliminary data.</text>
</comment>
<accession>A0ABV4CRZ7</accession>
<protein>
    <submittedName>
        <fullName evidence="11">Ion channel</fullName>
    </submittedName>
</protein>
<dbReference type="EMBL" id="JBCLPP010000002">
    <property type="protein sequence ID" value="MEY8244148.1"/>
    <property type="molecule type" value="Genomic_DNA"/>
</dbReference>
<keyword evidence="3 9" id="KW-0812">Transmembrane</keyword>
<dbReference type="Gene3D" id="1.20.120.350">
    <property type="entry name" value="Voltage-gated potassium channels. Chain C"/>
    <property type="match status" value="1"/>
</dbReference>
<organism evidence="11 12">
    <name type="scientific">Heminiphilus faecis</name>
    <dbReference type="NCBI Taxonomy" id="2601703"/>
    <lineage>
        <taxon>Bacteria</taxon>
        <taxon>Pseudomonadati</taxon>
        <taxon>Bacteroidota</taxon>
        <taxon>Bacteroidia</taxon>
        <taxon>Bacteroidales</taxon>
        <taxon>Muribaculaceae</taxon>
        <taxon>Heminiphilus</taxon>
    </lineage>
</organism>
<dbReference type="Pfam" id="PF07885">
    <property type="entry name" value="Ion_trans_2"/>
    <property type="match status" value="1"/>
</dbReference>
<keyword evidence="4 9" id="KW-1133">Transmembrane helix</keyword>
<feature type="domain" description="Potassium channel" evidence="10">
    <location>
        <begin position="144"/>
        <end position="221"/>
    </location>
</feature>
<evidence type="ECO:0000256" key="3">
    <source>
        <dbReference type="ARBA" id="ARBA00022692"/>
    </source>
</evidence>
<keyword evidence="7" id="KW-0407">Ion channel</keyword>
<evidence type="ECO:0000256" key="5">
    <source>
        <dbReference type="ARBA" id="ARBA00023065"/>
    </source>
</evidence>
<feature type="region of interest" description="Disordered" evidence="8">
    <location>
        <begin position="231"/>
        <end position="250"/>
    </location>
</feature>
<evidence type="ECO:0000256" key="4">
    <source>
        <dbReference type="ARBA" id="ARBA00022989"/>
    </source>
</evidence>
<dbReference type="InterPro" id="IPR028325">
    <property type="entry name" value="VG_K_chnl"/>
</dbReference>
<dbReference type="SUPFAM" id="SSF81324">
    <property type="entry name" value="Voltage-gated potassium channels"/>
    <property type="match status" value="1"/>
</dbReference>
<comment type="subcellular location">
    <subcellularLocation>
        <location evidence="1">Membrane</location>
        <topology evidence="1">Multi-pass membrane protein</topology>
    </subcellularLocation>
</comment>
<evidence type="ECO:0000313" key="11">
    <source>
        <dbReference type="EMBL" id="MEY8244148.1"/>
    </source>
</evidence>
<name>A0ABV4CRZ7_9BACT</name>
<evidence type="ECO:0000313" key="12">
    <source>
        <dbReference type="Proteomes" id="UP001565200"/>
    </source>
</evidence>
<dbReference type="RefSeq" id="WP_121698949.1">
    <property type="nucleotide sequence ID" value="NZ_JBCLPP010000002.1"/>
</dbReference>
<dbReference type="PANTHER" id="PTHR11537:SF254">
    <property type="entry name" value="POTASSIUM VOLTAGE-GATED CHANNEL PROTEIN SHAB"/>
    <property type="match status" value="1"/>
</dbReference>
<feature type="compositionally biased region" description="Low complexity" evidence="8">
    <location>
        <begin position="240"/>
        <end position="250"/>
    </location>
</feature>
<dbReference type="PANTHER" id="PTHR11537">
    <property type="entry name" value="VOLTAGE-GATED POTASSIUM CHANNEL"/>
    <property type="match status" value="1"/>
</dbReference>
<reference evidence="11 12" key="1">
    <citation type="submission" date="2024-03" db="EMBL/GenBank/DDBJ databases">
        <title>Mouse gut bacterial collection (mGBC) of GemPharmatech.</title>
        <authorList>
            <person name="He Y."/>
            <person name="Dong L."/>
            <person name="Wu D."/>
            <person name="Gao X."/>
            <person name="Lin Z."/>
        </authorList>
    </citation>
    <scope>NUCLEOTIDE SEQUENCE [LARGE SCALE GENOMIC DNA]</scope>
    <source>
        <strain evidence="11 12">54-13</strain>
    </source>
</reference>
<feature type="transmembrane region" description="Helical" evidence="9">
    <location>
        <begin position="16"/>
        <end position="37"/>
    </location>
</feature>
<keyword evidence="2" id="KW-0813">Transport</keyword>
<evidence type="ECO:0000256" key="8">
    <source>
        <dbReference type="SAM" id="MobiDB-lite"/>
    </source>
</evidence>
<dbReference type="Gene3D" id="1.10.287.70">
    <property type="match status" value="1"/>
</dbReference>
<dbReference type="Proteomes" id="UP001565200">
    <property type="component" value="Unassembled WGS sequence"/>
</dbReference>
<feature type="transmembrane region" description="Helical" evidence="9">
    <location>
        <begin position="136"/>
        <end position="157"/>
    </location>
</feature>